<dbReference type="InterPro" id="IPR053151">
    <property type="entry name" value="RNase_H-like"/>
</dbReference>
<dbReference type="InterPro" id="IPR036397">
    <property type="entry name" value="RNaseH_sf"/>
</dbReference>
<protein>
    <recommendedName>
        <fullName evidence="1">RNase H type-1 domain-containing protein</fullName>
    </recommendedName>
</protein>
<dbReference type="GO" id="GO:0004523">
    <property type="term" value="F:RNA-DNA hybrid ribonuclease activity"/>
    <property type="evidence" value="ECO:0007669"/>
    <property type="project" value="InterPro"/>
</dbReference>
<evidence type="ECO:0000313" key="3">
    <source>
        <dbReference type="Proteomes" id="UP000436088"/>
    </source>
</evidence>
<dbReference type="InterPro" id="IPR012337">
    <property type="entry name" value="RNaseH-like_sf"/>
</dbReference>
<keyword evidence="3" id="KW-1185">Reference proteome</keyword>
<dbReference type="Proteomes" id="UP000436088">
    <property type="component" value="Unassembled WGS sequence"/>
</dbReference>
<dbReference type="CDD" id="cd06222">
    <property type="entry name" value="RNase_H_like"/>
    <property type="match status" value="1"/>
</dbReference>
<dbReference type="InterPro" id="IPR002156">
    <property type="entry name" value="RNaseH_domain"/>
</dbReference>
<dbReference type="GO" id="GO:0003676">
    <property type="term" value="F:nucleic acid binding"/>
    <property type="evidence" value="ECO:0007669"/>
    <property type="project" value="InterPro"/>
</dbReference>
<dbReference type="InterPro" id="IPR044730">
    <property type="entry name" value="RNase_H-like_dom_plant"/>
</dbReference>
<reference evidence="2" key="1">
    <citation type="submission" date="2019-09" db="EMBL/GenBank/DDBJ databases">
        <title>Draft genome information of white flower Hibiscus syriacus.</title>
        <authorList>
            <person name="Kim Y.-M."/>
        </authorList>
    </citation>
    <scope>NUCLEOTIDE SEQUENCE [LARGE SCALE GENOMIC DNA]</scope>
    <source>
        <strain evidence="2">YM2019G1</strain>
    </source>
</reference>
<name>A0A6A2ZW48_HIBSY</name>
<gene>
    <name evidence="2" type="ORF">F3Y22_tig00110676pilonHSYRG00210</name>
</gene>
<sequence>MDAASSPRSPRGILLDSLLDWLNLNLCASAGLDTSDYKWNQLFGILIWKLWKNRNNVVFKGYVNSGLDAITAAKAWAKSMKDGRRKSLMRVNNQESHSCWRAPVSGTLKLNTDGSAHPTTMEAGCGGVIRNSSGEWISGFSRNIGRCSAYLAELWGVLDGLEVAWSLGVRRLQAMVVCQTLHGCLYKKTTICQ</sequence>
<organism evidence="2 3">
    <name type="scientific">Hibiscus syriacus</name>
    <name type="common">Rose of Sharon</name>
    <dbReference type="NCBI Taxonomy" id="106335"/>
    <lineage>
        <taxon>Eukaryota</taxon>
        <taxon>Viridiplantae</taxon>
        <taxon>Streptophyta</taxon>
        <taxon>Embryophyta</taxon>
        <taxon>Tracheophyta</taxon>
        <taxon>Spermatophyta</taxon>
        <taxon>Magnoliopsida</taxon>
        <taxon>eudicotyledons</taxon>
        <taxon>Gunneridae</taxon>
        <taxon>Pentapetalae</taxon>
        <taxon>rosids</taxon>
        <taxon>malvids</taxon>
        <taxon>Malvales</taxon>
        <taxon>Malvaceae</taxon>
        <taxon>Malvoideae</taxon>
        <taxon>Hibiscus</taxon>
    </lineage>
</organism>
<feature type="domain" description="RNase H type-1" evidence="1">
    <location>
        <begin position="111"/>
        <end position="189"/>
    </location>
</feature>
<accession>A0A6A2ZW48</accession>
<evidence type="ECO:0000259" key="1">
    <source>
        <dbReference type="Pfam" id="PF13456"/>
    </source>
</evidence>
<dbReference type="PANTHER" id="PTHR47723">
    <property type="entry name" value="OS05G0353850 PROTEIN"/>
    <property type="match status" value="1"/>
</dbReference>
<evidence type="ECO:0000313" key="2">
    <source>
        <dbReference type="EMBL" id="KAE8696204.1"/>
    </source>
</evidence>
<dbReference type="EMBL" id="VEPZ02001069">
    <property type="protein sequence ID" value="KAE8696204.1"/>
    <property type="molecule type" value="Genomic_DNA"/>
</dbReference>
<dbReference type="AlphaFoldDB" id="A0A6A2ZW48"/>
<comment type="caution">
    <text evidence="2">The sequence shown here is derived from an EMBL/GenBank/DDBJ whole genome shotgun (WGS) entry which is preliminary data.</text>
</comment>
<proteinExistence type="predicted"/>
<dbReference type="PANTHER" id="PTHR47723:SF13">
    <property type="entry name" value="PUTATIVE-RELATED"/>
    <property type="match status" value="1"/>
</dbReference>
<dbReference type="Pfam" id="PF13456">
    <property type="entry name" value="RVT_3"/>
    <property type="match status" value="1"/>
</dbReference>
<dbReference type="Gene3D" id="3.30.420.10">
    <property type="entry name" value="Ribonuclease H-like superfamily/Ribonuclease H"/>
    <property type="match status" value="1"/>
</dbReference>
<dbReference type="SUPFAM" id="SSF53098">
    <property type="entry name" value="Ribonuclease H-like"/>
    <property type="match status" value="1"/>
</dbReference>